<dbReference type="KEGG" id="pseo:OM33_11440"/>
<protein>
    <recommendedName>
        <fullName evidence="1">UPF0352 protein OM33_11440</fullName>
    </recommendedName>
</protein>
<dbReference type="PIRSF" id="PIRSF006188">
    <property type="entry name" value="UCP006188"/>
    <property type="match status" value="1"/>
</dbReference>
<dbReference type="HAMAP" id="MF_00816">
    <property type="entry name" value="UPF0352"/>
    <property type="match status" value="1"/>
</dbReference>
<keyword evidence="3" id="KW-1185">Reference proteome</keyword>
<dbReference type="STRING" id="1348114.OM33_11440"/>
<evidence type="ECO:0000313" key="3">
    <source>
        <dbReference type="Proteomes" id="UP000030341"/>
    </source>
</evidence>
<dbReference type="Pfam" id="PF07208">
    <property type="entry name" value="DUF1414"/>
    <property type="match status" value="1"/>
</dbReference>
<dbReference type="AlphaFoldDB" id="A0A0A7EIB7"/>
<dbReference type="InterPro" id="IPR023202">
    <property type="entry name" value="YejL_sf"/>
</dbReference>
<dbReference type="RefSeq" id="WP_038641825.1">
    <property type="nucleotide sequence ID" value="NZ_CP009888.1"/>
</dbReference>
<dbReference type="OrthoDB" id="5771474at2"/>
<accession>A0A0A7EIB7</accession>
<comment type="similarity">
    <text evidence="1">Belongs to the UPF0352 family.</text>
</comment>
<evidence type="ECO:0000313" key="2">
    <source>
        <dbReference type="EMBL" id="AIY65697.1"/>
    </source>
</evidence>
<sequence>MPILSKYSDQQVENLVDDLLKTLVDHKAPLDLSLMALGNTLSHIINEKVPAKQKQALIDNFTQALKDSVK</sequence>
<dbReference type="eggNOG" id="COG3082">
    <property type="taxonomic scope" value="Bacteria"/>
</dbReference>
<dbReference type="Proteomes" id="UP000030341">
    <property type="component" value="Chromosome 1"/>
</dbReference>
<gene>
    <name evidence="2" type="ORF">OM33_11440</name>
</gene>
<name>A0A0A7EIB7_9GAMM</name>
<dbReference type="Gene3D" id="1.10.3390.10">
    <property type="entry name" value="YejL-like"/>
    <property type="match status" value="1"/>
</dbReference>
<dbReference type="EMBL" id="CP009888">
    <property type="protein sequence ID" value="AIY65697.1"/>
    <property type="molecule type" value="Genomic_DNA"/>
</dbReference>
<proteinExistence type="inferred from homology"/>
<dbReference type="HOGENOM" id="CLU_175457_0_0_6"/>
<dbReference type="InterPro" id="IPR009857">
    <property type="entry name" value="UPF0352"/>
</dbReference>
<reference evidence="2 3" key="1">
    <citation type="submission" date="2014-11" db="EMBL/GenBank/DDBJ databases">
        <title>Complete Genome Sequence of Pseudoalteromonas sp. Strain OCN003 Isolated from Kaneohe Bay, Oahu, Hawaii.</title>
        <authorList>
            <person name="Beurmann S."/>
            <person name="Videau P."/>
            <person name="Ushijima B."/>
            <person name="Smith A.M."/>
            <person name="Aeby G.S."/>
            <person name="Callahan S.M."/>
            <person name="Belcaid M."/>
        </authorList>
    </citation>
    <scope>NUCLEOTIDE SEQUENCE [LARGE SCALE GENOMIC DNA]</scope>
    <source>
        <strain evidence="2 3">OCN003</strain>
    </source>
</reference>
<evidence type="ECO:0000256" key="1">
    <source>
        <dbReference type="HAMAP-Rule" id="MF_00816"/>
    </source>
</evidence>
<dbReference type="SUPFAM" id="SSF158651">
    <property type="entry name" value="YejL-like"/>
    <property type="match status" value="1"/>
</dbReference>
<organism evidence="2 3">
    <name type="scientific">Pseudoalteromonas piratica</name>
    <dbReference type="NCBI Taxonomy" id="1348114"/>
    <lineage>
        <taxon>Bacteria</taxon>
        <taxon>Pseudomonadati</taxon>
        <taxon>Pseudomonadota</taxon>
        <taxon>Gammaproteobacteria</taxon>
        <taxon>Alteromonadales</taxon>
        <taxon>Pseudoalteromonadaceae</taxon>
        <taxon>Pseudoalteromonas</taxon>
    </lineage>
</organism>
<dbReference type="NCBIfam" id="NF010242">
    <property type="entry name" value="PRK13689.1"/>
    <property type="match status" value="1"/>
</dbReference>